<dbReference type="InterPro" id="IPR005586">
    <property type="entry name" value="ABC_trans_aux"/>
</dbReference>
<accession>A0A235HDR5</accession>
<evidence type="ECO:0000259" key="2">
    <source>
        <dbReference type="Pfam" id="PF03886"/>
    </source>
</evidence>
<reference evidence="3 4" key="1">
    <citation type="submission" date="2017-07" db="EMBL/GenBank/DDBJ databases">
        <title>Whole genome sequence of Azospirillum brasilense 2A1, a potential biofertilizer strain.</title>
        <authorList>
            <person name="Fontana C.A."/>
            <person name="Toffoli L.M."/>
            <person name="Salazar S.M."/>
            <person name="Puglisi E."/>
            <person name="Pedraza R."/>
            <person name="Bassi D."/>
            <person name="Cocconcelli P.S."/>
        </authorList>
    </citation>
    <scope>NUCLEOTIDE SEQUENCE [LARGE SCALE GENOMIC DNA]</scope>
    <source>
        <strain evidence="3 4">2A1</strain>
        <plasmid evidence="3">unnamed</plasmid>
    </source>
</reference>
<protein>
    <recommendedName>
        <fullName evidence="2">ABC-type transport auxiliary lipoprotein component domain-containing protein</fullName>
    </recommendedName>
</protein>
<feature type="chain" id="PRO_5013257758" description="ABC-type transport auxiliary lipoprotein component domain-containing protein" evidence="1">
    <location>
        <begin position="22"/>
        <end position="206"/>
    </location>
</feature>
<evidence type="ECO:0000313" key="4">
    <source>
        <dbReference type="Proteomes" id="UP000215367"/>
    </source>
</evidence>
<dbReference type="Proteomes" id="UP000215367">
    <property type="component" value="Unassembled WGS sequence"/>
</dbReference>
<proteinExistence type="predicted"/>
<dbReference type="EMBL" id="NOWT01000011">
    <property type="protein sequence ID" value="OYD83876.1"/>
    <property type="molecule type" value="Genomic_DNA"/>
</dbReference>
<dbReference type="AlphaFoldDB" id="A0A235HDR5"/>
<organism evidence="3 4">
    <name type="scientific">Azospirillum brasilense</name>
    <dbReference type="NCBI Taxonomy" id="192"/>
    <lineage>
        <taxon>Bacteria</taxon>
        <taxon>Pseudomonadati</taxon>
        <taxon>Pseudomonadota</taxon>
        <taxon>Alphaproteobacteria</taxon>
        <taxon>Rhodospirillales</taxon>
        <taxon>Azospirillaceae</taxon>
        <taxon>Azospirillum</taxon>
    </lineage>
</organism>
<sequence length="206" mass="21912">MTRAYTRGLLLALCLALPAGCGTSPPTHYHALSRPDDALPASGEARMLVEILPIAIPEALARSNLVLTDEAGQVTVMESERWLSPIGEDLRQILADSLWKTTRASDTYQAPVSGPAVTLPLYRLAVRLDRFAVVPGRDAVVDASWTLRRLPYGAVQGCRWAGRKPVDGHDASAAAAALSVASHQLAEQIGDSLRRAVVGQGNPCIG</sequence>
<feature type="domain" description="ABC-type transport auxiliary lipoprotein component" evidence="2">
    <location>
        <begin position="39"/>
        <end position="189"/>
    </location>
</feature>
<geneLocation type="plasmid" evidence="3">
    <name>unnamed</name>
</geneLocation>
<gene>
    <name evidence="3" type="ORF">CHT98_13930</name>
</gene>
<keyword evidence="3" id="KW-0614">Plasmid</keyword>
<comment type="caution">
    <text evidence="3">The sequence shown here is derived from an EMBL/GenBank/DDBJ whole genome shotgun (WGS) entry which is preliminary data.</text>
</comment>
<feature type="signal peptide" evidence="1">
    <location>
        <begin position="1"/>
        <end position="21"/>
    </location>
</feature>
<keyword evidence="1" id="KW-0732">Signal</keyword>
<dbReference type="RefSeq" id="WP_094303792.1">
    <property type="nucleotide sequence ID" value="NZ_NOWT01000011.1"/>
</dbReference>
<evidence type="ECO:0000256" key="1">
    <source>
        <dbReference type="SAM" id="SignalP"/>
    </source>
</evidence>
<dbReference type="SUPFAM" id="SSF159594">
    <property type="entry name" value="XCC0632-like"/>
    <property type="match status" value="1"/>
</dbReference>
<dbReference type="Gene3D" id="3.40.50.10610">
    <property type="entry name" value="ABC-type transport auxiliary lipoprotein component"/>
    <property type="match status" value="1"/>
</dbReference>
<evidence type="ECO:0000313" key="3">
    <source>
        <dbReference type="EMBL" id="OYD83876.1"/>
    </source>
</evidence>
<name>A0A235HDR5_AZOBR</name>
<dbReference type="Pfam" id="PF03886">
    <property type="entry name" value="ABC_trans_aux"/>
    <property type="match status" value="1"/>
</dbReference>